<gene>
    <name evidence="2" type="ORF">ACHAW5_006685</name>
</gene>
<evidence type="ECO:0000256" key="1">
    <source>
        <dbReference type="SAM" id="SignalP"/>
    </source>
</evidence>
<feature type="chain" id="PRO_5044796205" evidence="1">
    <location>
        <begin position="20"/>
        <end position="349"/>
    </location>
</feature>
<name>A0ABD3MDF4_9STRA</name>
<feature type="signal peptide" evidence="1">
    <location>
        <begin position="1"/>
        <end position="19"/>
    </location>
</feature>
<organism evidence="2 3">
    <name type="scientific">Stephanodiscus triporus</name>
    <dbReference type="NCBI Taxonomy" id="2934178"/>
    <lineage>
        <taxon>Eukaryota</taxon>
        <taxon>Sar</taxon>
        <taxon>Stramenopiles</taxon>
        <taxon>Ochrophyta</taxon>
        <taxon>Bacillariophyta</taxon>
        <taxon>Coscinodiscophyceae</taxon>
        <taxon>Thalassiosirophycidae</taxon>
        <taxon>Stephanodiscales</taxon>
        <taxon>Stephanodiscaceae</taxon>
        <taxon>Stephanodiscus</taxon>
    </lineage>
</organism>
<evidence type="ECO:0000313" key="3">
    <source>
        <dbReference type="Proteomes" id="UP001530315"/>
    </source>
</evidence>
<protein>
    <submittedName>
        <fullName evidence="2">Uncharacterized protein</fullName>
    </submittedName>
</protein>
<evidence type="ECO:0000313" key="2">
    <source>
        <dbReference type="EMBL" id="KAL3761979.1"/>
    </source>
</evidence>
<dbReference type="EMBL" id="JALLAZ020001841">
    <property type="protein sequence ID" value="KAL3761979.1"/>
    <property type="molecule type" value="Genomic_DNA"/>
</dbReference>
<proteinExistence type="predicted"/>
<keyword evidence="3" id="KW-1185">Reference proteome</keyword>
<dbReference type="AlphaFoldDB" id="A0ABD3MDF4"/>
<accession>A0ABD3MDF4</accession>
<comment type="caution">
    <text evidence="2">The sequence shown here is derived from an EMBL/GenBank/DDBJ whole genome shotgun (WGS) entry which is preliminary data.</text>
</comment>
<sequence>MKAIISIAALAMTFASVLAQELRGGPAVLSDVTPADANSGDILKESDNTKLIGEGRKHYRNNFQQQPYDSKQDPCEWERVLMNDCVNSNYNPSFPDAAEKHALCLGCIQDAWDEVPVGTSCTSLKEIGFCDDVISCEQLCMGECSAQTHDLLRCTVVHDGCDGPTFDSECLSAIDIILDHQVLSDVTPADANSEGHEWHPKADFVSDILKENGKANLVGEGQYKHYHKTKLIANILKDSNNTKQDPCEWEREVMNDCLEDFPWTPDPDEHALCLDCLDDAWNDVAIGTTCDSLKEIGFCEIVTRCEDRWCNYMCVDVTHDLLRCVAIHDGCNGSTFDSECPLYPPSTMD</sequence>
<keyword evidence="1" id="KW-0732">Signal</keyword>
<dbReference type="Proteomes" id="UP001530315">
    <property type="component" value="Unassembled WGS sequence"/>
</dbReference>
<reference evidence="2 3" key="1">
    <citation type="submission" date="2024-10" db="EMBL/GenBank/DDBJ databases">
        <title>Updated reference genomes for cyclostephanoid diatoms.</title>
        <authorList>
            <person name="Roberts W.R."/>
            <person name="Alverson A.J."/>
        </authorList>
    </citation>
    <scope>NUCLEOTIDE SEQUENCE [LARGE SCALE GENOMIC DNA]</scope>
    <source>
        <strain evidence="2 3">AJA276-08</strain>
    </source>
</reference>